<dbReference type="RefSeq" id="WP_132577158.1">
    <property type="nucleotide sequence ID" value="NZ_JBHLWF010000005.1"/>
</dbReference>
<reference evidence="2 3" key="1">
    <citation type="submission" date="2019-03" db="EMBL/GenBank/DDBJ databases">
        <title>Genomic Encyclopedia of Type Strains, Phase IV (KMG-IV): sequencing the most valuable type-strain genomes for metagenomic binning, comparative biology and taxonomic classification.</title>
        <authorList>
            <person name="Goeker M."/>
        </authorList>
    </citation>
    <scope>NUCLEOTIDE SEQUENCE [LARGE SCALE GENOMIC DNA]</scope>
    <source>
        <strain evidence="2 3">DSM 21944</strain>
    </source>
</reference>
<dbReference type="Gene3D" id="2.160.20.10">
    <property type="entry name" value="Single-stranded right-handed beta-helix, Pectin lyase-like"/>
    <property type="match status" value="1"/>
</dbReference>
<dbReference type="InterPro" id="IPR011050">
    <property type="entry name" value="Pectin_lyase_fold/virulence"/>
</dbReference>
<dbReference type="OrthoDB" id="5716571at2"/>
<dbReference type="SUPFAM" id="SSF51126">
    <property type="entry name" value="Pectin lyase-like"/>
    <property type="match status" value="1"/>
</dbReference>
<feature type="chain" id="PRO_5020440774" description="Parallel beta helix pectate lyase-like protein" evidence="1">
    <location>
        <begin position="38"/>
        <end position="612"/>
    </location>
</feature>
<dbReference type="Proteomes" id="UP000294599">
    <property type="component" value="Unassembled WGS sequence"/>
</dbReference>
<name>A0A4R3LMM3_9GAMM</name>
<keyword evidence="3" id="KW-1185">Reference proteome</keyword>
<organism evidence="2 3">
    <name type="scientific">Pseudofulvimonas gallinarii</name>
    <dbReference type="NCBI Taxonomy" id="634155"/>
    <lineage>
        <taxon>Bacteria</taxon>
        <taxon>Pseudomonadati</taxon>
        <taxon>Pseudomonadota</taxon>
        <taxon>Gammaproteobacteria</taxon>
        <taxon>Lysobacterales</taxon>
        <taxon>Rhodanobacteraceae</taxon>
        <taxon>Pseudofulvimonas</taxon>
    </lineage>
</organism>
<accession>A0A4R3LMM3</accession>
<evidence type="ECO:0008006" key="4">
    <source>
        <dbReference type="Google" id="ProtNLM"/>
    </source>
</evidence>
<dbReference type="AlphaFoldDB" id="A0A4R3LMM3"/>
<keyword evidence="1" id="KW-0732">Signal</keyword>
<dbReference type="InterPro" id="IPR012334">
    <property type="entry name" value="Pectin_lyas_fold"/>
</dbReference>
<evidence type="ECO:0000313" key="3">
    <source>
        <dbReference type="Proteomes" id="UP000294599"/>
    </source>
</evidence>
<comment type="caution">
    <text evidence="2">The sequence shown here is derived from an EMBL/GenBank/DDBJ whole genome shotgun (WGS) entry which is preliminary data.</text>
</comment>
<feature type="signal peptide" evidence="1">
    <location>
        <begin position="1"/>
        <end position="37"/>
    </location>
</feature>
<evidence type="ECO:0000256" key="1">
    <source>
        <dbReference type="SAM" id="SignalP"/>
    </source>
</evidence>
<gene>
    <name evidence="2" type="ORF">EDC25_101151</name>
</gene>
<protein>
    <recommendedName>
        <fullName evidence="4">Parallel beta helix pectate lyase-like protein</fullName>
    </recommendedName>
</protein>
<evidence type="ECO:0000313" key="2">
    <source>
        <dbReference type="EMBL" id="TCT01291.1"/>
    </source>
</evidence>
<sequence>MFAIVRNAGEASPTPGGRSLVALVLALSGLASGNALAVSVADFHLPDQDSEGWSILVPASDSRLIYVDSTAGNDATGEYHLPSSPLVGPDPTRPAGNVRAFRTLAAAQAQLRQDAPDWLLLRAGGVWEESLPTRRGRSPSERMVATAWDEGPRPELRTGANRGLATYQPVNQAVVGLKFWAHTRDTDGAFFTGYEGSSGFSFTTSFAGDPRQVRDLLIEDCVFRSYAVNDINGNAPNEPAVRVVIRRSIISGNYKSSGHSQGLWFKSSGHAPHNLGGILLQENLFDHNGWRIQSQSGNDDPEGGQATIYNHNTYFGGSRNVVFQRNLFLRPSSIGNKWTAEDAPERMSTSLLVEDNLFADSEQAISLGGNAPFGPKRFADVTLRDNVIIDPGRSRPTNRSLAWGIEVIDWHSGSISRNLMIHQRTPITNTWMLKVHTADAIGTILVYGNVIANIRSGSSPLIDFRNGGAVDDVLFAGNIVQSPTATPLVSLSTGGYGFAGRNRYHSLAPANALFRINGANASLAQWIAGSGDSQASVELPQFPEPGRDIEGYVQHLGLGTDFDDFLTAVHGQSRANWNPALTAGAINDWLRAGFGMAPAGAGDRIFADDFEP</sequence>
<dbReference type="EMBL" id="SMAF01000001">
    <property type="protein sequence ID" value="TCT01291.1"/>
    <property type="molecule type" value="Genomic_DNA"/>
</dbReference>
<proteinExistence type="predicted"/>